<feature type="compositionally biased region" description="Polar residues" evidence="1">
    <location>
        <begin position="252"/>
        <end position="262"/>
    </location>
</feature>
<accession>A0ABP0KIV2</accession>
<evidence type="ECO:0000256" key="1">
    <source>
        <dbReference type="SAM" id="MobiDB-lite"/>
    </source>
</evidence>
<protein>
    <submittedName>
        <fullName evidence="2">Uncharacterized protein</fullName>
    </submittedName>
</protein>
<gene>
    <name evidence="2" type="ORF">SCF082_LOCUS17639</name>
</gene>
<sequence length="565" mass="61977">MAAKAGLVVASFEILLDAPKSKKRNKHFHPRSSMDMNGESGFALAIILILQAALRTGKLIRSKYKSKVSTATKYRDSQGVLRYKGTKELKSTQSYPAGFARRVVQLVKPMQEEESQWVLQVDHDSPLQTLITAAPCTSWSTAELGGRIQYLRGCKGLTLPSEYRVLFPSEMPEGFDPVLETLQNKEQPKELVAGPSHQVTGHVPTPARAKPFVLASPPPGFASPTAETVPGAFETQQDNSDSDVEIVGYEIISSSPQPTCSGKQIPEQDTRSAPSPAKVTHHLMGDGSQTKQPLTEPALLHPAEPFHDLDKDYCDDIPEISDELAPKFQVGEPQLSPAAIKSRAKRIFTKRADGSKKVSDEIWCDWKSKGPKRKLLEEIFKQCGYDPDPRLMMVEVIKAEMTSCELVVEGQFVSQATMEEWGFSEKASSVNISKRATFREKGIQGMSMDPDMLVGDAGQEGDAVDLCNSDEEHADEAHKLRKQLGIPEFDPDALPSANISKTALAKRISKVAAMRICEALAASLSALEESQTELSQKYSEGVVNGYNKKWLVKSVVAEGSFNDLD</sequence>
<name>A0ABP0KIV2_9DINO</name>
<evidence type="ECO:0000313" key="3">
    <source>
        <dbReference type="Proteomes" id="UP001642464"/>
    </source>
</evidence>
<dbReference type="EMBL" id="CAXAMM010011670">
    <property type="protein sequence ID" value="CAK9026746.1"/>
    <property type="molecule type" value="Genomic_DNA"/>
</dbReference>
<keyword evidence="3" id="KW-1185">Reference proteome</keyword>
<organism evidence="2 3">
    <name type="scientific">Durusdinium trenchii</name>
    <dbReference type="NCBI Taxonomy" id="1381693"/>
    <lineage>
        <taxon>Eukaryota</taxon>
        <taxon>Sar</taxon>
        <taxon>Alveolata</taxon>
        <taxon>Dinophyceae</taxon>
        <taxon>Suessiales</taxon>
        <taxon>Symbiodiniaceae</taxon>
        <taxon>Durusdinium</taxon>
    </lineage>
</organism>
<reference evidence="2 3" key="1">
    <citation type="submission" date="2024-02" db="EMBL/GenBank/DDBJ databases">
        <authorList>
            <person name="Chen Y."/>
            <person name="Shah S."/>
            <person name="Dougan E. K."/>
            <person name="Thang M."/>
            <person name="Chan C."/>
        </authorList>
    </citation>
    <scope>NUCLEOTIDE SEQUENCE [LARGE SCALE GENOMIC DNA]</scope>
</reference>
<comment type="caution">
    <text evidence="2">The sequence shown here is derived from an EMBL/GenBank/DDBJ whole genome shotgun (WGS) entry which is preliminary data.</text>
</comment>
<feature type="region of interest" description="Disordered" evidence="1">
    <location>
        <begin position="251"/>
        <end position="280"/>
    </location>
</feature>
<evidence type="ECO:0000313" key="2">
    <source>
        <dbReference type="EMBL" id="CAK9026746.1"/>
    </source>
</evidence>
<proteinExistence type="predicted"/>
<dbReference type="Proteomes" id="UP001642464">
    <property type="component" value="Unassembled WGS sequence"/>
</dbReference>